<dbReference type="AlphaFoldDB" id="A0A4Q2DXK3"/>
<sequence length="127" mass="14156">MKLTLSTILSSLLFTCGVHAVPRPQDVYTPTVLQPRRGDTWVVGERRVVEWDTSSPPQQITNPYGTIKLRKDNYTMDGSLAERFSILAGSKEIVVPDVAVGDNYQIVLFGDSGNWSQSFRIVKGEQL</sequence>
<accession>A0A4Q2DXK3</accession>
<gene>
    <name evidence="2" type="ORF">EST38_g871</name>
</gene>
<dbReference type="OrthoDB" id="2317741at2759"/>
<keyword evidence="3" id="KW-1185">Reference proteome</keyword>
<protein>
    <submittedName>
        <fullName evidence="2">Uncharacterized protein</fullName>
    </submittedName>
</protein>
<organism evidence="2 3">
    <name type="scientific">Candolleomyces aberdarensis</name>
    <dbReference type="NCBI Taxonomy" id="2316362"/>
    <lineage>
        <taxon>Eukaryota</taxon>
        <taxon>Fungi</taxon>
        <taxon>Dikarya</taxon>
        <taxon>Basidiomycota</taxon>
        <taxon>Agaricomycotina</taxon>
        <taxon>Agaricomycetes</taxon>
        <taxon>Agaricomycetidae</taxon>
        <taxon>Agaricales</taxon>
        <taxon>Agaricineae</taxon>
        <taxon>Psathyrellaceae</taxon>
        <taxon>Candolleomyces</taxon>
    </lineage>
</organism>
<evidence type="ECO:0000256" key="1">
    <source>
        <dbReference type="SAM" id="SignalP"/>
    </source>
</evidence>
<evidence type="ECO:0000313" key="2">
    <source>
        <dbReference type="EMBL" id="RXW24993.1"/>
    </source>
</evidence>
<comment type="caution">
    <text evidence="2">The sequence shown here is derived from an EMBL/GenBank/DDBJ whole genome shotgun (WGS) entry which is preliminary data.</text>
</comment>
<keyword evidence="1" id="KW-0732">Signal</keyword>
<dbReference type="STRING" id="2316362.A0A4Q2DXK3"/>
<name>A0A4Q2DXK3_9AGAR</name>
<proteinExistence type="predicted"/>
<feature type="chain" id="PRO_5020722809" evidence="1">
    <location>
        <begin position="21"/>
        <end position="127"/>
    </location>
</feature>
<dbReference type="Proteomes" id="UP000290288">
    <property type="component" value="Unassembled WGS sequence"/>
</dbReference>
<dbReference type="EMBL" id="SDEE01000011">
    <property type="protein sequence ID" value="RXW24993.1"/>
    <property type="molecule type" value="Genomic_DNA"/>
</dbReference>
<evidence type="ECO:0000313" key="3">
    <source>
        <dbReference type="Proteomes" id="UP000290288"/>
    </source>
</evidence>
<reference evidence="2 3" key="1">
    <citation type="submission" date="2019-01" db="EMBL/GenBank/DDBJ databases">
        <title>Draft genome sequence of Psathyrella aberdarensis IHI B618.</title>
        <authorList>
            <person name="Buettner E."/>
            <person name="Kellner H."/>
        </authorList>
    </citation>
    <scope>NUCLEOTIDE SEQUENCE [LARGE SCALE GENOMIC DNA]</scope>
    <source>
        <strain evidence="2 3">IHI B618</strain>
    </source>
</reference>
<feature type="signal peptide" evidence="1">
    <location>
        <begin position="1"/>
        <end position="20"/>
    </location>
</feature>